<evidence type="ECO:0000313" key="1">
    <source>
        <dbReference type="EMBL" id="PSH57450.1"/>
    </source>
</evidence>
<protein>
    <recommendedName>
        <fullName evidence="3">DUF2971 domain-containing protein</fullName>
    </recommendedName>
</protein>
<accession>A0A2P7ATC9</accession>
<proteinExistence type="predicted"/>
<evidence type="ECO:0008006" key="3">
    <source>
        <dbReference type="Google" id="ProtNLM"/>
    </source>
</evidence>
<comment type="caution">
    <text evidence="1">The sequence shown here is derived from an EMBL/GenBank/DDBJ whole genome shotgun (WGS) entry which is preliminary data.</text>
</comment>
<keyword evidence="2" id="KW-1185">Reference proteome</keyword>
<sequence>MEEWDPAIVKLFSIFMPTTFERRFAIKDYSRFVHYTTAANLFRILDKEEVWFRNARCMNDHRDIENGMVQLQQWNNDAERNAPLIRALEACIPGVWKDGLRKYHHWLPNLRSQSYVLSVAEHDPDENETGRLALWRAYEKGVVGVAVVVSVAPFMRMTDALKAYPSPVAYWTRQQLDDEFEVVAHRIVANKDFLSKLNKAAVTEMVFLMLLFAAMCSKHAGFHQEREWRVLTNPLLWPSTRFIEQQDIIDGIPQTIYKLPLKNSPNENLTGIELHELIDRVIIGPSSHAGAIRDAIVAKLAERNVPDPHSKVVVSGIPVRATGMG</sequence>
<organism evidence="1 2">
    <name type="scientific">Phyllobacterium sophorae</name>
    <dbReference type="NCBI Taxonomy" id="1520277"/>
    <lineage>
        <taxon>Bacteria</taxon>
        <taxon>Pseudomonadati</taxon>
        <taxon>Pseudomonadota</taxon>
        <taxon>Alphaproteobacteria</taxon>
        <taxon>Hyphomicrobiales</taxon>
        <taxon>Phyllobacteriaceae</taxon>
        <taxon>Phyllobacterium</taxon>
    </lineage>
</organism>
<dbReference type="Pfam" id="PF11185">
    <property type="entry name" value="DUF2971"/>
    <property type="match status" value="1"/>
</dbReference>
<dbReference type="AlphaFoldDB" id="A0A2P7ATC9"/>
<reference evidence="2" key="1">
    <citation type="submission" date="2017-11" db="EMBL/GenBank/DDBJ databases">
        <authorList>
            <person name="Kuznetsova I."/>
            <person name="Sazanova A."/>
            <person name="Chirak E."/>
            <person name="Safronova V."/>
            <person name="Willems A."/>
        </authorList>
    </citation>
    <scope>NUCLEOTIDE SEQUENCE [LARGE SCALE GENOMIC DNA]</scope>
    <source>
        <strain evidence="2">CCBAU 03422</strain>
    </source>
</reference>
<name>A0A2P7ATC9_9HYPH</name>
<dbReference type="InterPro" id="IPR021352">
    <property type="entry name" value="DUF2971"/>
</dbReference>
<evidence type="ECO:0000313" key="2">
    <source>
        <dbReference type="Proteomes" id="UP000241764"/>
    </source>
</evidence>
<dbReference type="RefSeq" id="WP_106667358.1">
    <property type="nucleotide sequence ID" value="NZ_PGGM01000019.1"/>
</dbReference>
<dbReference type="EMBL" id="PGGM01000019">
    <property type="protein sequence ID" value="PSH57450.1"/>
    <property type="molecule type" value="Genomic_DNA"/>
</dbReference>
<dbReference type="Proteomes" id="UP000241764">
    <property type="component" value="Unassembled WGS sequence"/>
</dbReference>
<gene>
    <name evidence="1" type="ORF">CU103_28225</name>
</gene>